<dbReference type="AlphaFoldDB" id="A0A6J6WZQ4"/>
<dbReference type="InterPro" id="IPR010721">
    <property type="entry name" value="UstE-like"/>
</dbReference>
<sequence length="258" mass="28368">MSHAMLVSALAIVVLMLSTWVLSLILKNASIVDIVWGLGFVVVAWVVRLSTDGNNARQWLLVAMVTVWGLRLAGYLFWRNHGNGEDFRYRAMRKHYGPRFGLISLATVFALQGALMFVVSLSVQLGQADATPNIGVIAYIGVALWLVGLFFEAVGDAQLARFKADPANQGMVMRTGLWRYTRHPNYFGDSCVWWGIGLVAAETGSAAWGLIGSLVMTVLVRRVSGVPMLEKTMGKRRPGYAEYVATTSAFFPRPPKKA</sequence>
<feature type="transmembrane region" description="Helical" evidence="1">
    <location>
        <begin position="59"/>
        <end position="78"/>
    </location>
</feature>
<reference evidence="2" key="1">
    <citation type="submission" date="2020-05" db="EMBL/GenBank/DDBJ databases">
        <authorList>
            <person name="Chiriac C."/>
            <person name="Salcher M."/>
            <person name="Ghai R."/>
            <person name="Kavagutti S V."/>
        </authorList>
    </citation>
    <scope>NUCLEOTIDE SEQUENCE</scope>
</reference>
<dbReference type="PANTHER" id="PTHR32251">
    <property type="entry name" value="3-OXO-5-ALPHA-STEROID 4-DEHYDROGENASE"/>
    <property type="match status" value="1"/>
</dbReference>
<feature type="transmembrane region" description="Helical" evidence="1">
    <location>
        <begin position="99"/>
        <end position="122"/>
    </location>
</feature>
<feature type="transmembrane region" description="Helical" evidence="1">
    <location>
        <begin position="134"/>
        <end position="154"/>
    </location>
</feature>
<keyword evidence="1" id="KW-0812">Transmembrane</keyword>
<keyword evidence="1" id="KW-1133">Transmembrane helix</keyword>
<dbReference type="PANTHER" id="PTHR32251:SF17">
    <property type="entry name" value="STEROID 5-ALPHA REDUCTASE C-TERMINAL DOMAIN-CONTAINING PROTEIN"/>
    <property type="match status" value="1"/>
</dbReference>
<gene>
    <name evidence="2" type="ORF">UFOPK2992_00233</name>
</gene>
<feature type="transmembrane region" description="Helical" evidence="1">
    <location>
        <begin position="31"/>
        <end position="47"/>
    </location>
</feature>
<dbReference type="Pfam" id="PF06966">
    <property type="entry name" value="DUF1295"/>
    <property type="match status" value="1"/>
</dbReference>
<evidence type="ECO:0000313" key="2">
    <source>
        <dbReference type="EMBL" id="CAB4788574.1"/>
    </source>
</evidence>
<evidence type="ECO:0000256" key="1">
    <source>
        <dbReference type="SAM" id="Phobius"/>
    </source>
</evidence>
<proteinExistence type="predicted"/>
<feature type="transmembrane region" description="Helical" evidence="1">
    <location>
        <begin position="6"/>
        <end position="26"/>
    </location>
</feature>
<organism evidence="2">
    <name type="scientific">freshwater metagenome</name>
    <dbReference type="NCBI Taxonomy" id="449393"/>
    <lineage>
        <taxon>unclassified sequences</taxon>
        <taxon>metagenomes</taxon>
        <taxon>ecological metagenomes</taxon>
    </lineage>
</organism>
<keyword evidence="1" id="KW-0472">Membrane</keyword>
<name>A0A6J6WZQ4_9ZZZZ</name>
<dbReference type="GO" id="GO:0016020">
    <property type="term" value="C:membrane"/>
    <property type="evidence" value="ECO:0007669"/>
    <property type="project" value="TreeGrafter"/>
</dbReference>
<accession>A0A6J6WZQ4</accession>
<dbReference type="PROSITE" id="PS50244">
    <property type="entry name" value="S5A_REDUCTASE"/>
    <property type="match status" value="1"/>
</dbReference>
<protein>
    <submittedName>
        <fullName evidence="2">Unannotated protein</fullName>
    </submittedName>
</protein>
<dbReference type="Gene3D" id="1.20.120.1630">
    <property type="match status" value="1"/>
</dbReference>
<dbReference type="EMBL" id="CAFAAI010000020">
    <property type="protein sequence ID" value="CAB4788574.1"/>
    <property type="molecule type" value="Genomic_DNA"/>
</dbReference>